<dbReference type="InterPro" id="IPR003313">
    <property type="entry name" value="AraC-bd"/>
</dbReference>
<dbReference type="PANTHER" id="PTHR46796">
    <property type="entry name" value="HTH-TYPE TRANSCRIPTIONAL ACTIVATOR RHAS-RELATED"/>
    <property type="match status" value="1"/>
</dbReference>
<evidence type="ECO:0000256" key="4">
    <source>
        <dbReference type="ARBA" id="ARBA00023163"/>
    </source>
</evidence>
<dbReference type="OrthoDB" id="2569619at2"/>
<dbReference type="PROSITE" id="PS01124">
    <property type="entry name" value="HTH_ARAC_FAMILY_2"/>
    <property type="match status" value="1"/>
</dbReference>
<dbReference type="SUPFAM" id="SSF46689">
    <property type="entry name" value="Homeodomain-like"/>
    <property type="match status" value="2"/>
</dbReference>
<dbReference type="GO" id="GO:0043565">
    <property type="term" value="F:sequence-specific DNA binding"/>
    <property type="evidence" value="ECO:0007669"/>
    <property type="project" value="InterPro"/>
</dbReference>
<dbReference type="SMART" id="SM00342">
    <property type="entry name" value="HTH_ARAC"/>
    <property type="match status" value="1"/>
</dbReference>
<dbReference type="Pfam" id="PF12833">
    <property type="entry name" value="HTH_18"/>
    <property type="match status" value="1"/>
</dbReference>
<organism evidence="6 7">
    <name type="scientific">Fibrella aestuarina BUZ 2</name>
    <dbReference type="NCBI Taxonomy" id="1166018"/>
    <lineage>
        <taxon>Bacteria</taxon>
        <taxon>Pseudomonadati</taxon>
        <taxon>Bacteroidota</taxon>
        <taxon>Cytophagia</taxon>
        <taxon>Cytophagales</taxon>
        <taxon>Spirosomataceae</taxon>
        <taxon>Fibrella</taxon>
    </lineage>
</organism>
<dbReference type="InterPro" id="IPR050204">
    <property type="entry name" value="AraC_XylS_family_regulators"/>
</dbReference>
<name>I0KBE3_9BACT</name>
<dbReference type="STRING" id="1166018.FAES_3438"/>
<proteinExistence type="predicted"/>
<keyword evidence="7" id="KW-1185">Reference proteome</keyword>
<keyword evidence="3" id="KW-0010">Activator</keyword>
<dbReference type="Gene3D" id="1.10.10.60">
    <property type="entry name" value="Homeodomain-like"/>
    <property type="match status" value="1"/>
</dbReference>
<dbReference type="PATRIC" id="fig|1166018.3.peg.5214"/>
<dbReference type="PROSITE" id="PS00041">
    <property type="entry name" value="HTH_ARAC_FAMILY_1"/>
    <property type="match status" value="1"/>
</dbReference>
<dbReference type="Proteomes" id="UP000011058">
    <property type="component" value="Chromosome"/>
</dbReference>
<sequence>MKDAAQQDILSIQHLDLDPYSRPAEPADCYSLILVQTGEGYGAVNGNPFAYRAGDLFLIGIREAYQFQVTQPTTGYWLSFSPAFVNTLLPTDRPGWTCLDPAAWRSREAVTTDATERANLGALIAILLSEERSRRPLTGNPVVEGVMKTLFSLVDRLVAQRGVAAPVQPTFSSDITRRVIAYISQHISEPQRLRIDTIADEFNYSPGHLRALFRQQVGDSMQQFIIRHKLKLVALKLRHTSLTIAQIADEFGFADVCHLNKQFKRQYNHTPTFYRQGLSA</sequence>
<dbReference type="GO" id="GO:0003700">
    <property type="term" value="F:DNA-binding transcription factor activity"/>
    <property type="evidence" value="ECO:0007669"/>
    <property type="project" value="InterPro"/>
</dbReference>
<keyword evidence="2" id="KW-0238">DNA-binding</keyword>
<evidence type="ECO:0000259" key="5">
    <source>
        <dbReference type="PROSITE" id="PS01124"/>
    </source>
</evidence>
<keyword evidence="1" id="KW-0805">Transcription regulation</keyword>
<feature type="domain" description="HTH araC/xylS-type" evidence="5">
    <location>
        <begin position="177"/>
        <end position="277"/>
    </location>
</feature>
<dbReference type="Pfam" id="PF02311">
    <property type="entry name" value="AraC_binding"/>
    <property type="match status" value="1"/>
</dbReference>
<dbReference type="SUPFAM" id="SSF51215">
    <property type="entry name" value="Regulatory protein AraC"/>
    <property type="match status" value="1"/>
</dbReference>
<keyword evidence="4" id="KW-0804">Transcription</keyword>
<accession>I0KBE3</accession>
<evidence type="ECO:0000313" key="7">
    <source>
        <dbReference type="Proteomes" id="UP000011058"/>
    </source>
</evidence>
<gene>
    <name evidence="6" type="ORF">FAES_3438</name>
</gene>
<evidence type="ECO:0000256" key="1">
    <source>
        <dbReference type="ARBA" id="ARBA00023015"/>
    </source>
</evidence>
<dbReference type="InterPro" id="IPR018062">
    <property type="entry name" value="HTH_AraC-typ_CS"/>
</dbReference>
<dbReference type="eggNOG" id="COG2207">
    <property type="taxonomic scope" value="Bacteria"/>
</dbReference>
<dbReference type="HOGENOM" id="CLU_000445_88_6_10"/>
<dbReference type="KEGG" id="fae:FAES_3438"/>
<dbReference type="RefSeq" id="WP_015332545.1">
    <property type="nucleotide sequence ID" value="NC_020054.1"/>
</dbReference>
<evidence type="ECO:0000256" key="2">
    <source>
        <dbReference type="ARBA" id="ARBA00023125"/>
    </source>
</evidence>
<dbReference type="InterPro" id="IPR018060">
    <property type="entry name" value="HTH_AraC"/>
</dbReference>
<evidence type="ECO:0000256" key="3">
    <source>
        <dbReference type="ARBA" id="ARBA00023159"/>
    </source>
</evidence>
<dbReference type="InterPro" id="IPR037923">
    <property type="entry name" value="HTH-like"/>
</dbReference>
<protein>
    <submittedName>
        <fullName evidence="6">Transcriptional regulator, AraC family</fullName>
    </submittedName>
</protein>
<dbReference type="AlphaFoldDB" id="I0KBE3"/>
<evidence type="ECO:0000313" key="6">
    <source>
        <dbReference type="EMBL" id="CCH01446.1"/>
    </source>
</evidence>
<dbReference type="InterPro" id="IPR009057">
    <property type="entry name" value="Homeodomain-like_sf"/>
</dbReference>
<reference evidence="6 7" key="1">
    <citation type="journal article" date="2012" name="J. Bacteriol.">
        <title>Genome Sequence of Fibrella aestuarina BUZ 2T, a Filamentous Marine Bacterium.</title>
        <authorList>
            <person name="Filippini M."/>
            <person name="Qi W."/>
            <person name="Blom J."/>
            <person name="Goesmann A."/>
            <person name="Smits T.H."/>
            <person name="Bagheri H.C."/>
        </authorList>
    </citation>
    <scope>NUCLEOTIDE SEQUENCE [LARGE SCALE GENOMIC DNA]</scope>
    <source>
        <strain evidence="7">BUZ 2T</strain>
    </source>
</reference>
<dbReference type="EMBL" id="HE796683">
    <property type="protein sequence ID" value="CCH01446.1"/>
    <property type="molecule type" value="Genomic_DNA"/>
</dbReference>